<dbReference type="Proteomes" id="UP000760472">
    <property type="component" value="Unassembled WGS sequence"/>
</dbReference>
<feature type="transmembrane region" description="Helical" evidence="1">
    <location>
        <begin position="110"/>
        <end position="128"/>
    </location>
</feature>
<keyword evidence="1" id="KW-0812">Transmembrane</keyword>
<feature type="transmembrane region" description="Helical" evidence="1">
    <location>
        <begin position="41"/>
        <end position="65"/>
    </location>
</feature>
<gene>
    <name evidence="2" type="ORF">JW498_03515</name>
</gene>
<dbReference type="RefSeq" id="WP_205212925.1">
    <property type="nucleotide sequence ID" value="NZ_JAFFZP010000003.1"/>
</dbReference>
<name>A0ABS2W4G8_9GAMM</name>
<keyword evidence="1" id="KW-0472">Membrane</keyword>
<comment type="caution">
    <text evidence="2">The sequence shown here is derived from an EMBL/GenBank/DDBJ whole genome shotgun (WGS) entry which is preliminary data.</text>
</comment>
<dbReference type="PANTHER" id="PTHR34980">
    <property type="entry name" value="INNER MEMBRANE PROTEIN-RELATED-RELATED"/>
    <property type="match status" value="1"/>
</dbReference>
<accession>A0ABS2W4G8</accession>
<evidence type="ECO:0000313" key="2">
    <source>
        <dbReference type="EMBL" id="MBN0986428.1"/>
    </source>
</evidence>
<keyword evidence="1" id="KW-1133">Transmembrane helix</keyword>
<keyword evidence="3" id="KW-1185">Reference proteome</keyword>
<dbReference type="PANTHER" id="PTHR34980:SF3">
    <property type="entry name" value="BLR8105 PROTEIN"/>
    <property type="match status" value="1"/>
</dbReference>
<evidence type="ECO:0000313" key="3">
    <source>
        <dbReference type="Proteomes" id="UP000760472"/>
    </source>
</evidence>
<protein>
    <submittedName>
        <fullName evidence="2">DUF805 domain-containing protein</fullName>
    </submittedName>
</protein>
<dbReference type="InterPro" id="IPR008523">
    <property type="entry name" value="DUF805"/>
</dbReference>
<organism evidence="2 3">
    <name type="scientific">Amphritea pacifica</name>
    <dbReference type="NCBI Taxonomy" id="2811233"/>
    <lineage>
        <taxon>Bacteria</taxon>
        <taxon>Pseudomonadati</taxon>
        <taxon>Pseudomonadota</taxon>
        <taxon>Gammaproteobacteria</taxon>
        <taxon>Oceanospirillales</taxon>
        <taxon>Oceanospirillaceae</taxon>
        <taxon>Amphritea</taxon>
    </lineage>
</organism>
<proteinExistence type="predicted"/>
<evidence type="ECO:0000256" key="1">
    <source>
        <dbReference type="SAM" id="Phobius"/>
    </source>
</evidence>
<dbReference type="Pfam" id="PF05656">
    <property type="entry name" value="DUF805"/>
    <property type="match status" value="1"/>
</dbReference>
<sequence>MNTDIYASPQAALEHSSDSIAPLTLKQILFSFEGRIGRKTFWLASLASALVTWAIMAGLVAMLVAAINTSSDPASGIITYMALTFLLCIPTGWIGLALQAKRWHDRNKSAWWILIMFVPLIGPFWVLIEAGFLPGSPETNDYGAPSA</sequence>
<dbReference type="EMBL" id="JAFFZP010000003">
    <property type="protein sequence ID" value="MBN0986428.1"/>
    <property type="molecule type" value="Genomic_DNA"/>
</dbReference>
<reference evidence="2 3" key="1">
    <citation type="submission" date="2021-02" db="EMBL/GenBank/DDBJ databases">
        <title>A novel species of genus Amphritea isolated from a fishpond in China.</title>
        <authorList>
            <person name="Lu H."/>
        </authorList>
    </citation>
    <scope>NUCLEOTIDE SEQUENCE [LARGE SCALE GENOMIC DNA]</scope>
    <source>
        <strain evidence="2 3">RP18W</strain>
    </source>
</reference>
<feature type="transmembrane region" description="Helical" evidence="1">
    <location>
        <begin position="77"/>
        <end position="98"/>
    </location>
</feature>